<organism evidence="2 3">
    <name type="scientific">Olivibacter domesticus</name>
    <name type="common">Pseudosphingobacterium domesticum</name>
    <dbReference type="NCBI Taxonomy" id="407022"/>
    <lineage>
        <taxon>Bacteria</taxon>
        <taxon>Pseudomonadati</taxon>
        <taxon>Bacteroidota</taxon>
        <taxon>Sphingobacteriia</taxon>
        <taxon>Sphingobacteriales</taxon>
        <taxon>Sphingobacteriaceae</taxon>
        <taxon>Olivibacter</taxon>
    </lineage>
</organism>
<feature type="transmembrane region" description="Helical" evidence="1">
    <location>
        <begin position="191"/>
        <end position="212"/>
    </location>
</feature>
<protein>
    <submittedName>
        <fullName evidence="2">EpsG family protein</fullName>
    </submittedName>
</protein>
<proteinExistence type="predicted"/>
<feature type="transmembrane region" description="Helical" evidence="1">
    <location>
        <begin position="28"/>
        <end position="47"/>
    </location>
</feature>
<feature type="transmembrane region" description="Helical" evidence="1">
    <location>
        <begin position="277"/>
        <end position="294"/>
    </location>
</feature>
<evidence type="ECO:0000313" key="2">
    <source>
        <dbReference type="EMBL" id="SEM02575.1"/>
    </source>
</evidence>
<keyword evidence="1" id="KW-0812">Transmembrane</keyword>
<dbReference type="RefSeq" id="WP_093327997.1">
    <property type="nucleotide sequence ID" value="NZ_FOAF01000006.1"/>
</dbReference>
<dbReference type="STRING" id="407022.SAMN05661044_04027"/>
<feature type="transmembrane region" description="Helical" evidence="1">
    <location>
        <begin position="300"/>
        <end position="321"/>
    </location>
</feature>
<evidence type="ECO:0000313" key="3">
    <source>
        <dbReference type="Proteomes" id="UP000199421"/>
    </source>
</evidence>
<dbReference type="AlphaFoldDB" id="A0A1H7V159"/>
<sequence>MIYIALYILLALFALLDLLKNGNQVKPLVFWASVFLLIFISSIRWNVGTDWYSYIEFFSNIQTYVAHPELNMMERGFTYINYFAASLNLGYTAMLSLMAILMIGIKAKVTFEHRQIMMISLFLYYCYFFADIFGVRQSLAISLTLYSVRFIIDKRFVPFLLVVLIASSIHITAIFFIFSYWVYHIKYSPKLLYGVLLAALLLGFMDIGGFAVDTALNIVGLDSRVGEKLKIYGSDGMDTAQGNPYIAFAVGVAKRALFLPLFISCQRFISPLYQSRYTGYLNLLIFGNIIYLLFMISLPVIARLSTGFLLFEIFILGYLVITVQNKWLRMLAFLLVMLFGAFRLYNLIAVYWDLYIPFETIFAPSNVIRE</sequence>
<keyword evidence="1" id="KW-1133">Transmembrane helix</keyword>
<dbReference type="Proteomes" id="UP000199421">
    <property type="component" value="Unassembled WGS sequence"/>
</dbReference>
<name>A0A1H7V159_OLID1</name>
<dbReference type="Pfam" id="PF14897">
    <property type="entry name" value="EpsG"/>
    <property type="match status" value="1"/>
</dbReference>
<dbReference type="InterPro" id="IPR049458">
    <property type="entry name" value="EpsG-like"/>
</dbReference>
<reference evidence="3" key="1">
    <citation type="submission" date="2016-10" db="EMBL/GenBank/DDBJ databases">
        <authorList>
            <person name="Varghese N."/>
            <person name="Submissions S."/>
        </authorList>
    </citation>
    <scope>NUCLEOTIDE SEQUENCE [LARGE SCALE GENOMIC DNA]</scope>
    <source>
        <strain evidence="3">DSM 18733</strain>
    </source>
</reference>
<feature type="transmembrane region" description="Helical" evidence="1">
    <location>
        <begin position="333"/>
        <end position="352"/>
    </location>
</feature>
<dbReference type="OrthoDB" id="949885at2"/>
<feature type="transmembrane region" description="Helical" evidence="1">
    <location>
        <begin position="156"/>
        <end position="179"/>
    </location>
</feature>
<dbReference type="EMBL" id="FOAF01000006">
    <property type="protein sequence ID" value="SEM02575.1"/>
    <property type="molecule type" value="Genomic_DNA"/>
</dbReference>
<feature type="transmembrane region" description="Helical" evidence="1">
    <location>
        <begin position="79"/>
        <end position="104"/>
    </location>
</feature>
<keyword evidence="3" id="KW-1185">Reference proteome</keyword>
<gene>
    <name evidence="2" type="ORF">SAMN05661044_04027</name>
</gene>
<keyword evidence="1" id="KW-0472">Membrane</keyword>
<feature type="transmembrane region" description="Helical" evidence="1">
    <location>
        <begin position="116"/>
        <end position="136"/>
    </location>
</feature>
<accession>A0A1H7V159</accession>
<evidence type="ECO:0000256" key="1">
    <source>
        <dbReference type="SAM" id="Phobius"/>
    </source>
</evidence>
<feature type="transmembrane region" description="Helical" evidence="1">
    <location>
        <begin position="6"/>
        <end position="21"/>
    </location>
</feature>